<feature type="domain" description="RNA polymerase sigma factor 70 region 4 type 2" evidence="6">
    <location>
        <begin position="113"/>
        <end position="165"/>
    </location>
</feature>
<evidence type="ECO:0000256" key="3">
    <source>
        <dbReference type="ARBA" id="ARBA00023082"/>
    </source>
</evidence>
<dbReference type="InterPro" id="IPR014284">
    <property type="entry name" value="RNA_pol_sigma-70_dom"/>
</dbReference>
<dbReference type="InterPro" id="IPR013325">
    <property type="entry name" value="RNA_pol_sigma_r2"/>
</dbReference>
<organism evidence="8 10">
    <name type="scientific">Xenorhabdus hominickii</name>
    <dbReference type="NCBI Taxonomy" id="351679"/>
    <lineage>
        <taxon>Bacteria</taxon>
        <taxon>Pseudomonadati</taxon>
        <taxon>Pseudomonadota</taxon>
        <taxon>Gammaproteobacteria</taxon>
        <taxon>Enterobacterales</taxon>
        <taxon>Morganellaceae</taxon>
        <taxon>Xenorhabdus</taxon>
    </lineage>
</organism>
<evidence type="ECO:0000313" key="8">
    <source>
        <dbReference type="EMBL" id="PHM56079.1"/>
    </source>
</evidence>
<evidence type="ECO:0000313" key="9">
    <source>
        <dbReference type="Proteomes" id="UP000094600"/>
    </source>
</evidence>
<dbReference type="EMBL" id="CP016176">
    <property type="protein sequence ID" value="AOM40946.1"/>
    <property type="molecule type" value="Genomic_DNA"/>
</dbReference>
<dbReference type="InterPro" id="IPR036388">
    <property type="entry name" value="WH-like_DNA-bd_sf"/>
</dbReference>
<keyword evidence="9" id="KW-1185">Reference proteome</keyword>
<dbReference type="PANTHER" id="PTHR43133:SF63">
    <property type="entry name" value="RNA POLYMERASE SIGMA FACTOR FECI-RELATED"/>
    <property type="match status" value="1"/>
</dbReference>
<feature type="domain" description="RNA polymerase sigma-70 region 2" evidence="5">
    <location>
        <begin position="17"/>
        <end position="82"/>
    </location>
</feature>
<gene>
    <name evidence="7" type="ORF">A9255_10370</name>
    <name evidence="8" type="ORF">Xhom_01545</name>
</gene>
<keyword evidence="4" id="KW-0804">Transcription</keyword>
<dbReference type="RefSeq" id="WP_069316638.1">
    <property type="nucleotide sequence ID" value="NZ_CAWNQJ010000046.1"/>
</dbReference>
<dbReference type="InterPro" id="IPR039425">
    <property type="entry name" value="RNA_pol_sigma-70-like"/>
</dbReference>
<evidence type="ECO:0000259" key="6">
    <source>
        <dbReference type="Pfam" id="PF08281"/>
    </source>
</evidence>
<accession>A0A2G0QA97</accession>
<dbReference type="STRING" id="351679.A9255_10370"/>
<dbReference type="Pfam" id="PF04542">
    <property type="entry name" value="Sigma70_r2"/>
    <property type="match status" value="1"/>
</dbReference>
<dbReference type="GO" id="GO:0006352">
    <property type="term" value="P:DNA-templated transcription initiation"/>
    <property type="evidence" value="ECO:0007669"/>
    <property type="project" value="InterPro"/>
</dbReference>
<dbReference type="Gene3D" id="1.10.1740.10">
    <property type="match status" value="1"/>
</dbReference>
<dbReference type="InterPro" id="IPR013324">
    <property type="entry name" value="RNA_pol_sigma_r3/r4-like"/>
</dbReference>
<proteinExistence type="inferred from homology"/>
<dbReference type="GO" id="GO:0016987">
    <property type="term" value="F:sigma factor activity"/>
    <property type="evidence" value="ECO:0007669"/>
    <property type="project" value="UniProtKB-KW"/>
</dbReference>
<sequence length="171" mass="20248">MAVQKSTFGHSEITQKLYSNHHHWLCNWIRQNSAFPNYAEDLTHDIFIKLMQSSDIESIRQPRAFLITIARRTLANYWRRKKIEDSYLDYVSAIPQISSNSSEYRLVLLEQLERIDKTLDELPVKVRQTFLLTQIQGKRYKEIAKDLDISTSSVKNYLHQAHRKCHPFNIL</sequence>
<dbReference type="GO" id="GO:0003677">
    <property type="term" value="F:DNA binding"/>
    <property type="evidence" value="ECO:0007669"/>
    <property type="project" value="InterPro"/>
</dbReference>
<dbReference type="Proteomes" id="UP000094600">
    <property type="component" value="Chromosome"/>
</dbReference>
<dbReference type="AlphaFoldDB" id="A0A2G0QA97"/>
<dbReference type="KEGG" id="xho:A9255_10370"/>
<dbReference type="InterPro" id="IPR007627">
    <property type="entry name" value="RNA_pol_sigma70_r2"/>
</dbReference>
<evidence type="ECO:0000256" key="1">
    <source>
        <dbReference type="ARBA" id="ARBA00010641"/>
    </source>
</evidence>
<protein>
    <submittedName>
        <fullName evidence="8">RNA polymerase sigma factor</fullName>
    </submittedName>
    <submittedName>
        <fullName evidence="7">RNA polymerase subunit sigma</fullName>
    </submittedName>
</protein>
<dbReference type="InterPro" id="IPR013249">
    <property type="entry name" value="RNA_pol_sigma70_r4_t2"/>
</dbReference>
<reference evidence="8 10" key="2">
    <citation type="journal article" date="2017" name="Nat. Microbiol.">
        <title>Natural product diversity associated with the nematode symbionts Photorhabdus and Xenorhabdus.</title>
        <authorList>
            <person name="Tobias N.J."/>
            <person name="Wolff H."/>
            <person name="Djahanschiri B."/>
            <person name="Grundmann F."/>
            <person name="Kronenwerth M."/>
            <person name="Shi Y.M."/>
            <person name="Simonyi S."/>
            <person name="Grun P."/>
            <person name="Shapiro-Ilan D."/>
            <person name="Pidot S.J."/>
            <person name="Stinear T.P."/>
            <person name="Ebersberger I."/>
            <person name="Bode H.B."/>
        </authorList>
    </citation>
    <scope>NUCLEOTIDE SEQUENCE [LARGE SCALE GENOMIC DNA]</scope>
    <source>
        <strain evidence="8 10">DSM 17903</strain>
    </source>
</reference>
<dbReference type="Gene3D" id="1.10.10.10">
    <property type="entry name" value="Winged helix-like DNA-binding domain superfamily/Winged helix DNA-binding domain"/>
    <property type="match status" value="1"/>
</dbReference>
<keyword evidence="3" id="KW-0731">Sigma factor</keyword>
<dbReference type="SUPFAM" id="SSF88659">
    <property type="entry name" value="Sigma3 and sigma4 domains of RNA polymerase sigma factors"/>
    <property type="match status" value="1"/>
</dbReference>
<evidence type="ECO:0000313" key="10">
    <source>
        <dbReference type="Proteomes" id="UP000225433"/>
    </source>
</evidence>
<dbReference type="Proteomes" id="UP000225433">
    <property type="component" value="Unassembled WGS sequence"/>
</dbReference>
<dbReference type="SUPFAM" id="SSF88946">
    <property type="entry name" value="Sigma2 domain of RNA polymerase sigma factors"/>
    <property type="match status" value="1"/>
</dbReference>
<evidence type="ECO:0000256" key="2">
    <source>
        <dbReference type="ARBA" id="ARBA00023015"/>
    </source>
</evidence>
<name>A0A2G0QA97_XENHO</name>
<evidence type="ECO:0000256" key="4">
    <source>
        <dbReference type="ARBA" id="ARBA00023163"/>
    </source>
</evidence>
<reference evidence="7 9" key="1">
    <citation type="submission" date="2016-06" db="EMBL/GenBank/DDBJ databases">
        <title>Bacterial characters and pathogenicity of Xenorhabdus hominickii from an entomopathogenic nematode, Steinernema monticolum.</title>
        <authorList>
            <person name="Park Y."/>
            <person name="Kim Y."/>
        </authorList>
    </citation>
    <scope>NUCLEOTIDE SEQUENCE [LARGE SCALE GENOMIC DNA]</scope>
    <source>
        <strain evidence="7 9">ANU1</strain>
    </source>
</reference>
<dbReference type="EMBL" id="NJAI01000002">
    <property type="protein sequence ID" value="PHM56079.1"/>
    <property type="molecule type" value="Genomic_DNA"/>
</dbReference>
<evidence type="ECO:0000313" key="7">
    <source>
        <dbReference type="EMBL" id="AOM40946.1"/>
    </source>
</evidence>
<dbReference type="NCBIfam" id="TIGR02937">
    <property type="entry name" value="sigma70-ECF"/>
    <property type="match status" value="1"/>
</dbReference>
<comment type="similarity">
    <text evidence="1">Belongs to the sigma-70 factor family. ECF subfamily.</text>
</comment>
<dbReference type="CDD" id="cd06171">
    <property type="entry name" value="Sigma70_r4"/>
    <property type="match status" value="1"/>
</dbReference>
<dbReference type="Pfam" id="PF08281">
    <property type="entry name" value="Sigma70_r4_2"/>
    <property type="match status" value="1"/>
</dbReference>
<dbReference type="PANTHER" id="PTHR43133">
    <property type="entry name" value="RNA POLYMERASE ECF-TYPE SIGMA FACTO"/>
    <property type="match status" value="1"/>
</dbReference>
<evidence type="ECO:0000259" key="5">
    <source>
        <dbReference type="Pfam" id="PF04542"/>
    </source>
</evidence>
<dbReference type="OrthoDB" id="9797134at2"/>
<keyword evidence="2" id="KW-0805">Transcription regulation</keyword>